<comment type="caution">
    <text evidence="2">The sequence shown here is derived from an EMBL/GenBank/DDBJ whole genome shotgun (WGS) entry which is preliminary data.</text>
</comment>
<name>A0A4V6I1V5_9HELI</name>
<reference evidence="2 3" key="1">
    <citation type="journal article" date="2014" name="Genome Announc.">
        <title>Draft genome sequences of eight enterohepatic helicobacter species isolated from both laboratory and wild rodents.</title>
        <authorList>
            <person name="Sheh A."/>
            <person name="Shen Z."/>
            <person name="Fox J.G."/>
        </authorList>
    </citation>
    <scope>NUCLEOTIDE SEQUENCE [LARGE SCALE GENOMIC DNA]</scope>
    <source>
        <strain evidence="2 3">ATCC 49310</strain>
    </source>
</reference>
<proteinExistence type="predicted"/>
<evidence type="ECO:0000313" key="1">
    <source>
        <dbReference type="EMBL" id="GAB0173969.1"/>
    </source>
</evidence>
<accession>A0A4V6I1V5</accession>
<evidence type="ECO:0000313" key="2">
    <source>
        <dbReference type="EMBL" id="TLD93352.1"/>
    </source>
</evidence>
<organism evidence="2 3">
    <name type="scientific">Helicobacter trogontum</name>
    <dbReference type="NCBI Taxonomy" id="50960"/>
    <lineage>
        <taxon>Bacteria</taxon>
        <taxon>Pseudomonadati</taxon>
        <taxon>Campylobacterota</taxon>
        <taxon>Epsilonproteobacteria</taxon>
        <taxon>Campylobacterales</taxon>
        <taxon>Helicobacteraceae</taxon>
        <taxon>Helicobacter</taxon>
    </lineage>
</organism>
<reference evidence="1 4" key="3">
    <citation type="submission" date="2024-06" db="EMBL/GenBank/DDBJ databases">
        <title>Draft genome sequence of Helicobacter trogontum NHP16-4001.</title>
        <authorList>
            <person name="Rimbara E."/>
            <person name="Suzuki M."/>
        </authorList>
    </citation>
    <scope>NUCLEOTIDE SEQUENCE [LARGE SCALE GENOMIC DNA]</scope>
    <source>
        <strain evidence="1 4">NHP16-4001</strain>
    </source>
</reference>
<protein>
    <submittedName>
        <fullName evidence="2">Uncharacterized protein</fullName>
    </submittedName>
</protein>
<dbReference type="Proteomes" id="UP001562457">
    <property type="component" value="Unassembled WGS sequence"/>
</dbReference>
<dbReference type="EMBL" id="BAAFHN010000089">
    <property type="protein sequence ID" value="GAB0173969.1"/>
    <property type="molecule type" value="Genomic_DNA"/>
</dbReference>
<gene>
    <name evidence="2" type="ORF">LS80_010690</name>
    <name evidence="1" type="ORF">NHP164001_19910</name>
</gene>
<keyword evidence="4" id="KW-1185">Reference proteome</keyword>
<evidence type="ECO:0000313" key="4">
    <source>
        <dbReference type="Proteomes" id="UP001562457"/>
    </source>
</evidence>
<reference evidence="2" key="2">
    <citation type="submission" date="2018-04" db="EMBL/GenBank/DDBJ databases">
        <authorList>
            <person name="Sheh A."/>
            <person name="Shen Z."/>
            <person name="Mannion A.J."/>
            <person name="Fox J.G."/>
        </authorList>
    </citation>
    <scope>NUCLEOTIDE SEQUENCE</scope>
    <source>
        <strain evidence="2">ATCC 49310</strain>
    </source>
</reference>
<dbReference type="EMBL" id="JRPK02000085">
    <property type="protein sequence ID" value="TLD93352.1"/>
    <property type="molecule type" value="Genomic_DNA"/>
</dbReference>
<sequence>MKKLILVVFSINIMFADVLPKVYYDKWILLEKPNENEKCKEIFIDSKNTECLVIHNTEPQAYDGEIESDYIMLDAQNNTITYRYFMADYLLEDSISVRKHKGSYIFRIQTESTLEEKEVEKWVLEPIGDSVLAYWYKMFDIDNINERHGYEKNFYIKEEKAKELGIPIY</sequence>
<evidence type="ECO:0000313" key="3">
    <source>
        <dbReference type="Proteomes" id="UP000029861"/>
    </source>
</evidence>
<dbReference type="Proteomes" id="UP000029861">
    <property type="component" value="Unassembled WGS sequence"/>
</dbReference>
<dbReference type="AlphaFoldDB" id="A0A4V6I1V5"/>
<dbReference type="RefSeq" id="WP_034321728.1">
    <property type="nucleotide sequence ID" value="NZ_BAAFHN010000089.1"/>
</dbReference>